<dbReference type="AlphaFoldDB" id="A0A5D3BC40"/>
<evidence type="ECO:0000313" key="2">
    <source>
        <dbReference type="EMBL" id="TYJ96883.1"/>
    </source>
</evidence>
<sequence>MIQVPSPFKFKDLKAVPWRYDCQVITGLSVDNITGISGINQSGRCYKPDNLTVSSGGLILEQGKKNEKRNVKDHCKDQDVEMSIIAKDIEYKKLVTDEEANEFFKILK</sequence>
<evidence type="ECO:0000313" key="3">
    <source>
        <dbReference type="Proteomes" id="UP000321393"/>
    </source>
</evidence>
<dbReference type="PANTHER" id="PTHR32108">
    <property type="entry name" value="DNA-DIRECTED RNA POLYMERASE SUBUNIT ALPHA"/>
    <property type="match status" value="1"/>
</dbReference>
<comment type="caution">
    <text evidence="2">The sequence shown here is derived from an EMBL/GenBank/DDBJ whole genome shotgun (WGS) entry which is preliminary data.</text>
</comment>
<organism evidence="2 4">
    <name type="scientific">Cucumis melo var. makuwa</name>
    <name type="common">Oriental melon</name>
    <dbReference type="NCBI Taxonomy" id="1194695"/>
    <lineage>
        <taxon>Eukaryota</taxon>
        <taxon>Viridiplantae</taxon>
        <taxon>Streptophyta</taxon>
        <taxon>Embryophyta</taxon>
        <taxon>Tracheophyta</taxon>
        <taxon>Spermatophyta</taxon>
        <taxon>Magnoliopsida</taxon>
        <taxon>eudicotyledons</taxon>
        <taxon>Gunneridae</taxon>
        <taxon>Pentapetalae</taxon>
        <taxon>rosids</taxon>
        <taxon>fabids</taxon>
        <taxon>Cucurbitales</taxon>
        <taxon>Cucurbitaceae</taxon>
        <taxon>Benincaseae</taxon>
        <taxon>Cucumis</taxon>
    </lineage>
</organism>
<dbReference type="OrthoDB" id="1418540at2759"/>
<proteinExistence type="predicted"/>
<reference evidence="3 4" key="1">
    <citation type="submission" date="2019-08" db="EMBL/GenBank/DDBJ databases">
        <title>Draft genome sequences of two oriental melons (Cucumis melo L. var makuwa).</title>
        <authorList>
            <person name="Kwon S.-Y."/>
        </authorList>
    </citation>
    <scope>NUCLEOTIDE SEQUENCE [LARGE SCALE GENOMIC DNA]</scope>
    <source>
        <strain evidence="4">cv. Chang Bougi</strain>
        <strain evidence="3">cv. SW 3</strain>
        <tissue evidence="2">Leaf</tissue>
    </source>
</reference>
<dbReference type="Proteomes" id="UP000321947">
    <property type="component" value="Unassembled WGS sequence"/>
</dbReference>
<gene>
    <name evidence="2" type="ORF">E5676_scaffold10G00470</name>
    <name evidence="1" type="ORF">E6C27_scaffold318G001040</name>
</gene>
<evidence type="ECO:0000313" key="4">
    <source>
        <dbReference type="Proteomes" id="UP000321947"/>
    </source>
</evidence>
<protein>
    <submittedName>
        <fullName evidence="2">Gag-pro-like protein</fullName>
    </submittedName>
</protein>
<dbReference type="Proteomes" id="UP000321393">
    <property type="component" value="Unassembled WGS sequence"/>
</dbReference>
<accession>A0A5D3BC40</accession>
<evidence type="ECO:0000313" key="1">
    <source>
        <dbReference type="EMBL" id="KAA0054040.1"/>
    </source>
</evidence>
<dbReference type="PANTHER" id="PTHR32108:SF9">
    <property type="entry name" value="REVERSE TRANSCRIPTASE RNASE H-LIKE DOMAIN-CONTAINING PROTEIN"/>
    <property type="match status" value="1"/>
</dbReference>
<dbReference type="EMBL" id="SSTE01008974">
    <property type="protein sequence ID" value="KAA0054040.1"/>
    <property type="molecule type" value="Genomic_DNA"/>
</dbReference>
<name>A0A5D3BC40_CUCMM</name>
<dbReference type="EMBL" id="SSTD01019198">
    <property type="protein sequence ID" value="TYJ96883.1"/>
    <property type="molecule type" value="Genomic_DNA"/>
</dbReference>